<evidence type="ECO:0000313" key="5">
    <source>
        <dbReference type="Proteomes" id="UP000887569"/>
    </source>
</evidence>
<dbReference type="InterPro" id="IPR001936">
    <property type="entry name" value="RasGAP_dom"/>
</dbReference>
<feature type="compositionally biased region" description="Basic residues" evidence="2">
    <location>
        <begin position="393"/>
        <end position="412"/>
    </location>
</feature>
<feature type="compositionally biased region" description="Low complexity" evidence="2">
    <location>
        <begin position="1563"/>
        <end position="1582"/>
    </location>
</feature>
<evidence type="ECO:0000256" key="2">
    <source>
        <dbReference type="SAM" id="MobiDB-lite"/>
    </source>
</evidence>
<dbReference type="Proteomes" id="UP000887569">
    <property type="component" value="Unplaced"/>
</dbReference>
<dbReference type="SMART" id="SM00239">
    <property type="entry name" value="C2"/>
    <property type="match status" value="1"/>
</dbReference>
<accession>A0A915AAS2</accession>
<dbReference type="Pfam" id="PF25321">
    <property type="entry name" value="PH_RASGAP"/>
    <property type="match status" value="1"/>
</dbReference>
<feature type="region of interest" description="Disordered" evidence="2">
    <location>
        <begin position="750"/>
        <end position="780"/>
    </location>
</feature>
<feature type="compositionally biased region" description="Low complexity" evidence="2">
    <location>
        <begin position="1810"/>
        <end position="1825"/>
    </location>
</feature>
<dbReference type="PROSITE" id="PS00509">
    <property type="entry name" value="RAS_GTPASE_ACTIV_1"/>
    <property type="match status" value="1"/>
</dbReference>
<keyword evidence="5" id="KW-1185">Reference proteome</keyword>
<dbReference type="InterPro" id="IPR023152">
    <property type="entry name" value="RasGAP_CS"/>
</dbReference>
<dbReference type="Pfam" id="PF00616">
    <property type="entry name" value="RasGAP"/>
    <property type="match status" value="1"/>
</dbReference>
<dbReference type="PANTHER" id="PTHR10194:SF60">
    <property type="entry name" value="RAS GTPASE-ACTIVATING PROTEIN RASKOL"/>
    <property type="match status" value="1"/>
</dbReference>
<feature type="region of interest" description="Disordered" evidence="2">
    <location>
        <begin position="1780"/>
        <end position="1838"/>
    </location>
</feature>
<dbReference type="InterPro" id="IPR008936">
    <property type="entry name" value="Rho_GTPase_activation_prot"/>
</dbReference>
<evidence type="ECO:0000256" key="1">
    <source>
        <dbReference type="ARBA" id="ARBA00022468"/>
    </source>
</evidence>
<name>A0A915AAS2_PARUN</name>
<dbReference type="PROSITE" id="PS50018">
    <property type="entry name" value="RAS_GTPASE_ACTIV_2"/>
    <property type="match status" value="1"/>
</dbReference>
<protein>
    <submittedName>
        <fullName evidence="6">Ras GTPase-activating protein gap-2</fullName>
    </submittedName>
</protein>
<dbReference type="SUPFAM" id="SSF48350">
    <property type="entry name" value="GTPase activation domain, GAP"/>
    <property type="match status" value="1"/>
</dbReference>
<feature type="compositionally biased region" description="Polar residues" evidence="2">
    <location>
        <begin position="768"/>
        <end position="780"/>
    </location>
</feature>
<dbReference type="PROSITE" id="PS50004">
    <property type="entry name" value="C2"/>
    <property type="match status" value="1"/>
</dbReference>
<dbReference type="GO" id="GO:0005096">
    <property type="term" value="F:GTPase activator activity"/>
    <property type="evidence" value="ECO:0007669"/>
    <property type="project" value="UniProtKB-KW"/>
</dbReference>
<feature type="domain" description="C2" evidence="3">
    <location>
        <begin position="872"/>
        <end position="990"/>
    </location>
</feature>
<evidence type="ECO:0000259" key="3">
    <source>
        <dbReference type="PROSITE" id="PS50004"/>
    </source>
</evidence>
<feature type="compositionally biased region" description="Basic and acidic residues" evidence="2">
    <location>
        <begin position="756"/>
        <end position="765"/>
    </location>
</feature>
<evidence type="ECO:0000259" key="4">
    <source>
        <dbReference type="PROSITE" id="PS50018"/>
    </source>
</evidence>
<organism evidence="5 6">
    <name type="scientific">Parascaris univalens</name>
    <name type="common">Nematode worm</name>
    <dbReference type="NCBI Taxonomy" id="6257"/>
    <lineage>
        <taxon>Eukaryota</taxon>
        <taxon>Metazoa</taxon>
        <taxon>Ecdysozoa</taxon>
        <taxon>Nematoda</taxon>
        <taxon>Chromadorea</taxon>
        <taxon>Rhabditida</taxon>
        <taxon>Spirurina</taxon>
        <taxon>Ascaridomorpha</taxon>
        <taxon>Ascaridoidea</taxon>
        <taxon>Ascarididae</taxon>
        <taxon>Parascaris</taxon>
    </lineage>
</organism>
<dbReference type="CDD" id="cd04013">
    <property type="entry name" value="C2_SynGAP_like"/>
    <property type="match status" value="1"/>
</dbReference>
<feature type="compositionally biased region" description="Polar residues" evidence="2">
    <location>
        <begin position="1786"/>
        <end position="1804"/>
    </location>
</feature>
<feature type="region of interest" description="Disordered" evidence="2">
    <location>
        <begin position="345"/>
        <end position="426"/>
    </location>
</feature>
<dbReference type="Gene3D" id="2.60.40.150">
    <property type="entry name" value="C2 domain"/>
    <property type="match status" value="1"/>
</dbReference>
<feature type="compositionally biased region" description="Basic and acidic residues" evidence="2">
    <location>
        <begin position="165"/>
        <end position="176"/>
    </location>
</feature>
<dbReference type="SMART" id="SM00323">
    <property type="entry name" value="RasGAP"/>
    <property type="match status" value="1"/>
</dbReference>
<dbReference type="Pfam" id="PF00168">
    <property type="entry name" value="C2"/>
    <property type="match status" value="1"/>
</dbReference>
<dbReference type="SUPFAM" id="SSF49562">
    <property type="entry name" value="C2 domain (Calcium/lipid-binding domain, CaLB)"/>
    <property type="match status" value="1"/>
</dbReference>
<dbReference type="CDD" id="cd05136">
    <property type="entry name" value="RasGAP_DAB2IP"/>
    <property type="match status" value="1"/>
</dbReference>
<dbReference type="InterPro" id="IPR035892">
    <property type="entry name" value="C2_domain_sf"/>
</dbReference>
<feature type="domain" description="Ras-GAP" evidence="4">
    <location>
        <begin position="1057"/>
        <end position="1251"/>
    </location>
</feature>
<feature type="region of interest" description="Disordered" evidence="2">
    <location>
        <begin position="1439"/>
        <end position="1595"/>
    </location>
</feature>
<feature type="compositionally biased region" description="Basic and acidic residues" evidence="2">
    <location>
        <begin position="1354"/>
        <end position="1363"/>
    </location>
</feature>
<keyword evidence="1" id="KW-0343">GTPase activation</keyword>
<feature type="compositionally biased region" description="Basic residues" evidence="2">
    <location>
        <begin position="1529"/>
        <end position="1541"/>
    </location>
</feature>
<feature type="compositionally biased region" description="Polar residues" evidence="2">
    <location>
        <begin position="1542"/>
        <end position="1562"/>
    </location>
</feature>
<dbReference type="WBParaSite" id="PgR002_g090_t01">
    <property type="protein sequence ID" value="PgR002_g090_t01"/>
    <property type="gene ID" value="PgR002_g090"/>
</dbReference>
<reference evidence="6" key="1">
    <citation type="submission" date="2022-11" db="UniProtKB">
        <authorList>
            <consortium name="WormBaseParasite"/>
        </authorList>
    </citation>
    <scope>IDENTIFICATION</scope>
</reference>
<sequence length="1838" mass="207883">MQRNSVAMTFDDRFFLPDEVFELISRNSKVPQCGNNEVSNYAQLNNAPPLATVVQNDPRSSSESTLDMNEYHTDWQQLRPFVDRVTCLNQSNENLFDITEHENCPDDRTCYNLNSRHDHPDLAPQSLKNFGAPSRRNRIHSDWYLSSWSGAQPLVRQQRVFKTASEKDGAHNEVGETHQPPENVKTRGKRNQKPATWLLSPKQSSERANDFPARLPHSPSHVVQHSLLREPLPTQKERIIGEQDFTSCGTVDSPLPSRISRYNRLLPNPTTCKLQRSVSSHSRIRRYSVLTRAKTAFRYARRISKHECRESIFTSAVMPHTQKLKALIQVERLKKELAKMAIGPDYYTGHTHRGDRSRRSNSKHSEESGKHCPERSKKALQKYSVDSDAAPRTVRRHRHRRSLSKALHRSHSLHSSPCGGVVHEQPSGTHRFATNIAEKRRAEMASVRDLWNASVAPCNVRSFDSLKSSMKSTDFTAMPPQRICQYFDRVRRIDFDNSSTDYDNVNGSVDRRHYRTFSKTKEDGSCYMKDDRLQRSDRVDRENRKFDQGLLVEVCNDGRSLRRIKTDLVREQRFSLSCDHLNIPSLQNAHDNGNYSKNYSGMSTFNYISDCCPDISEFQPPFYTLPRLSSADVIERRLRRSATSSCRSFPCSCGCETRMMNLSNNKHDNETCFEALDDGTESLDRRGWQQRAHALGGHNGSAHNLMSMSAINGSNSFYQEGPGVAIVDGPTTPQRLANFFARPFRTNPLKRTKSVSKLDRKRTPNDPDYTSSRPELQRSQENVCTLGSSSLYGNRWPIGGCNGQSCAEHNPLRSCRSHESLLSYSTTSHMIDMGAADVRIHAVHPSVLDVPNCFKVANTYYACRTPMERNRWIENLRRTMNPRRDEMRRTENALEIWILEAKGVPVKRRYYCEICLDKTLVGRTSAKPRADICFWGEHFDYSPIPKVDDLCINLYRDADPKKKKDRSTLIGYVQIKIDQLTARHPVERWYTVTASSDGSKLPGLGKDKGEAAAIRIKARYQSVDILPMYMYDELLRFVRLRYLSLCLALEPLLGVRAKEDFATALVRIMHKQRMAKEFLCDLIMCEVDVLDNEHLMFRGNSLATKAMEAYMKLVADEYLKETLGEFVKSILESDDICEVDPLKMVANNQATLERNRQHLTFNVEAAWGKIVNSTSSFPLELRDIFDSLRRRLEQADRRDLADTLISSSIFLRFLCPAILSPSLFNLVSEYPSGSAARNLTLIAKTLQTLANFTKFGGKEHYMEFMNEFVTREWDNMHHYLMRISTAPPRSEKQSASGEWDACVDLGKEISLLHSYLDEIWTEEVHEQAIAHDRSLEEIRKILSRLDMRRQSGDSSIDLRDYDSRNAQSPASDYDNAGILRSRNHNVPAYPYVHGTGQAQVMSRSTPASHLGTNDDYVLDIALLNDSLAIRHAGICVQQHRNGQHKNHRHPVDASPREQTTQRNAISPHHPVDDDGRPRLTAYHSNENASAATTSSSVSRTSTKSYSTATTDRHNDEDTDSDDAVGPQTRHARPPRKGKRRANGQQSRNETPTRTNVVASQPPSSGYQSQNHSSSLSSSNSSSPVERSTMVPGSEPQSALKIANKMFTSHTPMPSTSYPPTYDQMVMGPRAAAENTSPVPSTDLTTYYRTTGFSTTSENAGVHEVGKCSLPRTNPRYSGRSSFGASMNAGVVKPTLIDVGIESDTDVVTATPVRAAGVLIENNNDAKQYDGVWAIPEQRSNISERWTNAYPCDASLQQSQQEIIEQQKREIMRLMRENEELKKHVAAQQNTSQKPSSIASKTIDSQPFADSGASEDSYDSLSSFSDHTAALPQKAATHC</sequence>
<feature type="compositionally biased region" description="Basic and acidic residues" evidence="2">
    <location>
        <begin position="352"/>
        <end position="377"/>
    </location>
</feature>
<feature type="compositionally biased region" description="Low complexity" evidence="2">
    <location>
        <begin position="1488"/>
        <end position="1507"/>
    </location>
</feature>
<dbReference type="InterPro" id="IPR057606">
    <property type="entry name" value="SynGAP1-like_PH"/>
</dbReference>
<dbReference type="PANTHER" id="PTHR10194">
    <property type="entry name" value="RAS GTPASE-ACTIVATING PROTEINS"/>
    <property type="match status" value="1"/>
</dbReference>
<proteinExistence type="predicted"/>
<dbReference type="Gene3D" id="1.10.506.10">
    <property type="entry name" value="GTPase Activation - p120gap, domain 1"/>
    <property type="match status" value="2"/>
</dbReference>
<feature type="region of interest" description="Disordered" evidence="2">
    <location>
        <begin position="1354"/>
        <end position="1377"/>
    </location>
</feature>
<evidence type="ECO:0000313" key="6">
    <source>
        <dbReference type="WBParaSite" id="PgR002_g090_t01"/>
    </source>
</evidence>
<feature type="region of interest" description="Disordered" evidence="2">
    <location>
        <begin position="165"/>
        <end position="193"/>
    </location>
</feature>
<dbReference type="InterPro" id="IPR039360">
    <property type="entry name" value="Ras_GTPase"/>
</dbReference>
<dbReference type="InterPro" id="IPR000008">
    <property type="entry name" value="C2_dom"/>
</dbReference>